<feature type="region of interest" description="Disordered" evidence="1">
    <location>
        <begin position="30"/>
        <end position="51"/>
    </location>
</feature>
<sequence>MRFAIIILLGLTGCTTFPALEGTISDDARDAPYPVLTARPTAGDSTTTPDTDADLQARIEALERRAEVLRETEIGALQ</sequence>
<dbReference type="AlphaFoldDB" id="A0A2T6KQG1"/>
<dbReference type="RefSeq" id="WP_108384498.1">
    <property type="nucleotide sequence ID" value="NZ_QBUD01000001.1"/>
</dbReference>
<gene>
    <name evidence="2" type="ORF">C8N45_101362</name>
</gene>
<organism evidence="2 3">
    <name type="scientific">Yoonia sediminilitoris</name>
    <dbReference type="NCBI Taxonomy" id="1286148"/>
    <lineage>
        <taxon>Bacteria</taxon>
        <taxon>Pseudomonadati</taxon>
        <taxon>Pseudomonadota</taxon>
        <taxon>Alphaproteobacteria</taxon>
        <taxon>Rhodobacterales</taxon>
        <taxon>Paracoccaceae</taxon>
        <taxon>Yoonia</taxon>
    </lineage>
</organism>
<evidence type="ECO:0000313" key="2">
    <source>
        <dbReference type="EMBL" id="PUB18775.1"/>
    </source>
</evidence>
<accession>A0A2T6KQG1</accession>
<dbReference type="Proteomes" id="UP000244523">
    <property type="component" value="Unassembled WGS sequence"/>
</dbReference>
<keyword evidence="3" id="KW-1185">Reference proteome</keyword>
<evidence type="ECO:0000313" key="3">
    <source>
        <dbReference type="Proteomes" id="UP000244523"/>
    </source>
</evidence>
<dbReference type="EMBL" id="QBUD01000001">
    <property type="protein sequence ID" value="PUB18775.1"/>
    <property type="molecule type" value="Genomic_DNA"/>
</dbReference>
<comment type="caution">
    <text evidence="2">The sequence shown here is derived from an EMBL/GenBank/DDBJ whole genome shotgun (WGS) entry which is preliminary data.</text>
</comment>
<reference evidence="2 3" key="1">
    <citation type="submission" date="2018-04" db="EMBL/GenBank/DDBJ databases">
        <title>Genomic Encyclopedia of Archaeal and Bacterial Type Strains, Phase II (KMG-II): from individual species to whole genera.</title>
        <authorList>
            <person name="Goeker M."/>
        </authorList>
    </citation>
    <scope>NUCLEOTIDE SEQUENCE [LARGE SCALE GENOMIC DNA]</scope>
    <source>
        <strain evidence="2 3">DSM 29955</strain>
    </source>
</reference>
<proteinExistence type="predicted"/>
<evidence type="ECO:0000256" key="1">
    <source>
        <dbReference type="SAM" id="MobiDB-lite"/>
    </source>
</evidence>
<dbReference type="OrthoDB" id="7872359at2"/>
<protein>
    <submittedName>
        <fullName evidence="2">Uncharacterized protein</fullName>
    </submittedName>
</protein>
<name>A0A2T6KQG1_9RHOB</name>